<organism>
    <name type="scientific">Branchiostoma floridae</name>
    <name type="common">Florida lancelet</name>
    <name type="synonym">Amphioxus</name>
    <dbReference type="NCBI Taxonomy" id="7739"/>
    <lineage>
        <taxon>Eukaryota</taxon>
        <taxon>Metazoa</taxon>
        <taxon>Chordata</taxon>
        <taxon>Cephalochordata</taxon>
        <taxon>Leptocardii</taxon>
        <taxon>Amphioxiformes</taxon>
        <taxon>Branchiostomatidae</taxon>
        <taxon>Branchiostoma</taxon>
    </lineage>
</organism>
<evidence type="ECO:0000313" key="3">
    <source>
        <dbReference type="EMBL" id="EEN67830.1"/>
    </source>
</evidence>
<dbReference type="Gene3D" id="1.10.510.10">
    <property type="entry name" value="Transferase(Phosphotransferase) domain 1"/>
    <property type="match status" value="1"/>
</dbReference>
<dbReference type="GO" id="GO:0005524">
    <property type="term" value="F:ATP binding"/>
    <property type="evidence" value="ECO:0007669"/>
    <property type="project" value="InterPro"/>
</dbReference>
<keyword evidence="4" id="KW-1185">Reference proteome</keyword>
<dbReference type="SUPFAM" id="SSF56112">
    <property type="entry name" value="Protein kinase-like (PK-like)"/>
    <property type="match status" value="1"/>
</dbReference>
<dbReference type="Proteomes" id="UP000001554">
    <property type="component" value="Chromosome 11"/>
</dbReference>
<dbReference type="KEGG" id="bfo:118425560"/>
<dbReference type="Pfam" id="PF00069">
    <property type="entry name" value="Pkinase"/>
    <property type="match status" value="1"/>
</dbReference>
<dbReference type="PROSITE" id="PS50011">
    <property type="entry name" value="PROTEIN_KINASE_DOM"/>
    <property type="match status" value="1"/>
</dbReference>
<reference evidence="5" key="3">
    <citation type="submission" date="2025-04" db="UniProtKB">
        <authorList>
            <consortium name="RefSeq"/>
        </authorList>
    </citation>
    <scope>IDENTIFICATION</scope>
    <source>
        <strain evidence="5">S238N-H82</strain>
        <tissue evidence="5">Testes</tissue>
    </source>
</reference>
<feature type="transmembrane region" description="Helical" evidence="1">
    <location>
        <begin position="292"/>
        <end position="312"/>
    </location>
</feature>
<sequence length="339" mass="37604">MTETVAGYEITGELKSGSFGTVYKARRGQGELTYALKKLRLGSRDTDDVLNELQNLQAIQKEARDTEVPILRLVEFLHQDDSFWLVTRFCDEGSLSDFLLLHPETDENQNVKFMIQISEALKYLHRNDIVHGGLTMDNVLVTSQFGGFVRGRTVMKYTIKVSDYGIAKMSGEDIFLHYYYRHDTPTRYFTAPEVQDGVYTKESDVFSMGAIFVALTDRTTLKIAEHHSVVPFIIPDIPFGQALNTSPSLRLSEVVMKNLGENNSLKEMVVAMLSTDPQDRPTAEEVSERVQAIGNATGAMAGVFLGIAIAIGGALMGFWPLSLVGLLGGLLSFYLVIQG</sequence>
<dbReference type="OrthoDB" id="5337378at2759"/>
<accession>C3XVN7</accession>
<dbReference type="GO" id="GO:0005737">
    <property type="term" value="C:cytoplasm"/>
    <property type="evidence" value="ECO:0000318"/>
    <property type="project" value="GO_Central"/>
</dbReference>
<dbReference type="GO" id="GO:0005634">
    <property type="term" value="C:nucleus"/>
    <property type="evidence" value="ECO:0000318"/>
    <property type="project" value="GO_Central"/>
</dbReference>
<dbReference type="InterPro" id="IPR011009">
    <property type="entry name" value="Kinase-like_dom_sf"/>
</dbReference>
<dbReference type="PANTHER" id="PTHR44167:SF24">
    <property type="entry name" value="SERINE_THREONINE-PROTEIN KINASE CHK2"/>
    <property type="match status" value="1"/>
</dbReference>
<keyword evidence="1" id="KW-0812">Transmembrane</keyword>
<dbReference type="OMA" id="HSIVPFI"/>
<reference evidence="4" key="2">
    <citation type="journal article" date="2020" name="Nat. Ecol. Evol.">
        <title>Deeply conserved synteny resolves early events in vertebrate evolution.</title>
        <authorList>
            <person name="Simakov O."/>
            <person name="Marletaz F."/>
            <person name="Yue J.X."/>
            <person name="O'Connell B."/>
            <person name="Jenkins J."/>
            <person name="Brandt A."/>
            <person name="Calef R."/>
            <person name="Tung C.H."/>
            <person name="Huang T.K."/>
            <person name="Schmutz J."/>
            <person name="Satoh N."/>
            <person name="Yu J.K."/>
            <person name="Putnam N.H."/>
            <person name="Green R.E."/>
            <person name="Rokhsar D.S."/>
        </authorList>
    </citation>
    <scope>NUCLEOTIDE SEQUENCE [LARGE SCALE GENOMIC DNA]</scope>
    <source>
        <strain evidence="4">S238N-H82</strain>
    </source>
</reference>
<gene>
    <name evidence="5" type="primary">LOC118425560</name>
    <name evidence="3" type="ORF">BRAFLDRAFT_83156</name>
</gene>
<feature type="domain" description="Protein kinase" evidence="2">
    <location>
        <begin position="8"/>
        <end position="293"/>
    </location>
</feature>
<dbReference type="RefSeq" id="XP_035690382.1">
    <property type="nucleotide sequence ID" value="XM_035834489.1"/>
</dbReference>
<evidence type="ECO:0000256" key="1">
    <source>
        <dbReference type="SAM" id="Phobius"/>
    </source>
</evidence>
<evidence type="ECO:0000313" key="5">
    <source>
        <dbReference type="RefSeq" id="XP_035690382.1"/>
    </source>
</evidence>
<name>C3XVN7_BRAFL</name>
<keyword evidence="1" id="KW-1133">Transmembrane helix</keyword>
<keyword evidence="1" id="KW-0472">Membrane</keyword>
<dbReference type="InterPro" id="IPR000719">
    <property type="entry name" value="Prot_kinase_dom"/>
</dbReference>
<dbReference type="GeneID" id="118425560"/>
<dbReference type="GO" id="GO:0004674">
    <property type="term" value="F:protein serine/threonine kinase activity"/>
    <property type="evidence" value="ECO:0000318"/>
    <property type="project" value="GO_Central"/>
</dbReference>
<dbReference type="GO" id="GO:0044773">
    <property type="term" value="P:mitotic DNA damage checkpoint signaling"/>
    <property type="evidence" value="ECO:0000318"/>
    <property type="project" value="GO_Central"/>
</dbReference>
<dbReference type="PANTHER" id="PTHR44167">
    <property type="entry name" value="OVARIAN-SPECIFIC SERINE/THREONINE-PROTEIN KINASE LOK-RELATED"/>
    <property type="match status" value="1"/>
</dbReference>
<dbReference type="eggNOG" id="KOG0595">
    <property type="taxonomic scope" value="Eukaryota"/>
</dbReference>
<dbReference type="CDD" id="cd00180">
    <property type="entry name" value="PKc"/>
    <property type="match status" value="1"/>
</dbReference>
<proteinExistence type="predicted"/>
<reference evidence="3" key="1">
    <citation type="journal article" date="2008" name="Nature">
        <title>The amphioxus genome and the evolution of the chordate karyotype.</title>
        <authorList>
            <consortium name="US DOE Joint Genome Institute (JGI-PGF)"/>
            <person name="Putnam N.H."/>
            <person name="Butts T."/>
            <person name="Ferrier D.E.K."/>
            <person name="Furlong R.F."/>
            <person name="Hellsten U."/>
            <person name="Kawashima T."/>
            <person name="Robinson-Rechavi M."/>
            <person name="Shoguchi E."/>
            <person name="Terry A."/>
            <person name="Yu J.-K."/>
            <person name="Benito-Gutierrez E.L."/>
            <person name="Dubchak I."/>
            <person name="Garcia-Fernandez J."/>
            <person name="Gibson-Brown J.J."/>
            <person name="Grigoriev I.V."/>
            <person name="Horton A.C."/>
            <person name="de Jong P.J."/>
            <person name="Jurka J."/>
            <person name="Kapitonov V.V."/>
            <person name="Kohara Y."/>
            <person name="Kuroki Y."/>
            <person name="Lindquist E."/>
            <person name="Lucas S."/>
            <person name="Osoegawa K."/>
            <person name="Pennacchio L.A."/>
            <person name="Salamov A.A."/>
            <person name="Satou Y."/>
            <person name="Sauka-Spengler T."/>
            <person name="Schmutz J."/>
            <person name="Shin-I T."/>
            <person name="Toyoda A."/>
            <person name="Bronner-Fraser M."/>
            <person name="Fujiyama A."/>
            <person name="Holland L.Z."/>
            <person name="Holland P.W.H."/>
            <person name="Satoh N."/>
            <person name="Rokhsar D.S."/>
        </authorList>
    </citation>
    <scope>NUCLEOTIDE SEQUENCE [LARGE SCALE GENOMIC DNA]</scope>
    <source>
        <strain evidence="3">S238N-H82</strain>
        <tissue evidence="3">Testes</tissue>
    </source>
</reference>
<evidence type="ECO:0000259" key="2">
    <source>
        <dbReference type="PROSITE" id="PS50011"/>
    </source>
</evidence>
<feature type="transmembrane region" description="Helical" evidence="1">
    <location>
        <begin position="318"/>
        <end position="337"/>
    </location>
</feature>
<dbReference type="EMBL" id="GG666469">
    <property type="protein sequence ID" value="EEN67830.1"/>
    <property type="molecule type" value="Genomic_DNA"/>
</dbReference>
<evidence type="ECO:0000313" key="4">
    <source>
        <dbReference type="Proteomes" id="UP000001554"/>
    </source>
</evidence>
<dbReference type="AlphaFoldDB" id="C3XVN7"/>
<dbReference type="InParanoid" id="C3XVN7"/>
<dbReference type="STRING" id="7739.C3XVN7"/>
<protein>
    <submittedName>
        <fullName evidence="5">Serine/threonine-protein kinase pdik1l-like</fullName>
    </submittedName>
</protein>